<evidence type="ECO:0000313" key="2">
    <source>
        <dbReference type="Proteomes" id="UP000008144"/>
    </source>
</evidence>
<reference evidence="1" key="2">
    <citation type="journal article" date="2008" name="Genome Biol.">
        <title>Improved genome assembly and evidence-based global gene model set for the chordate Ciona intestinalis: new insight into intron and operon populations.</title>
        <authorList>
            <person name="Satou Y."/>
            <person name="Mineta K."/>
            <person name="Ogasawara M."/>
            <person name="Sasakura Y."/>
            <person name="Shoguchi E."/>
            <person name="Ueno K."/>
            <person name="Yamada L."/>
            <person name="Matsumoto J."/>
            <person name="Wasserscheid J."/>
            <person name="Dewar K."/>
            <person name="Wiley G.B."/>
            <person name="Macmil S.L."/>
            <person name="Roe B.A."/>
            <person name="Zeller R.W."/>
            <person name="Hastings K.E."/>
            <person name="Lemaire P."/>
            <person name="Lindquist E."/>
            <person name="Endo T."/>
            <person name="Hotta K."/>
            <person name="Inaba K."/>
        </authorList>
    </citation>
    <scope>NUCLEOTIDE SEQUENCE [LARGE SCALE GENOMIC DNA]</scope>
    <source>
        <strain evidence="1">wild type</strain>
    </source>
</reference>
<reference evidence="2" key="1">
    <citation type="journal article" date="2002" name="Science">
        <title>The draft genome of Ciona intestinalis: insights into chordate and vertebrate origins.</title>
        <authorList>
            <person name="Dehal P."/>
            <person name="Satou Y."/>
            <person name="Campbell R.K."/>
            <person name="Chapman J."/>
            <person name="Degnan B."/>
            <person name="De Tomaso A."/>
            <person name="Davidson B."/>
            <person name="Di Gregorio A."/>
            <person name="Gelpke M."/>
            <person name="Goodstein D.M."/>
            <person name="Harafuji N."/>
            <person name="Hastings K.E."/>
            <person name="Ho I."/>
            <person name="Hotta K."/>
            <person name="Huang W."/>
            <person name="Kawashima T."/>
            <person name="Lemaire P."/>
            <person name="Martinez D."/>
            <person name="Meinertzhagen I.A."/>
            <person name="Necula S."/>
            <person name="Nonaka M."/>
            <person name="Putnam N."/>
            <person name="Rash S."/>
            <person name="Saiga H."/>
            <person name="Satake M."/>
            <person name="Terry A."/>
            <person name="Yamada L."/>
            <person name="Wang H.G."/>
            <person name="Awazu S."/>
            <person name="Azumi K."/>
            <person name="Boore J."/>
            <person name="Branno M."/>
            <person name="Chin-Bow S."/>
            <person name="DeSantis R."/>
            <person name="Doyle S."/>
            <person name="Francino P."/>
            <person name="Keys D.N."/>
            <person name="Haga S."/>
            <person name="Hayashi H."/>
            <person name="Hino K."/>
            <person name="Imai K.S."/>
            <person name="Inaba K."/>
            <person name="Kano S."/>
            <person name="Kobayashi K."/>
            <person name="Kobayashi M."/>
            <person name="Lee B.I."/>
            <person name="Makabe K.W."/>
            <person name="Manohar C."/>
            <person name="Matassi G."/>
            <person name="Medina M."/>
            <person name="Mochizuki Y."/>
            <person name="Mount S."/>
            <person name="Morishita T."/>
            <person name="Miura S."/>
            <person name="Nakayama A."/>
            <person name="Nishizaka S."/>
            <person name="Nomoto H."/>
            <person name="Ohta F."/>
            <person name="Oishi K."/>
            <person name="Rigoutsos I."/>
            <person name="Sano M."/>
            <person name="Sasaki A."/>
            <person name="Sasakura Y."/>
            <person name="Shoguchi E."/>
            <person name="Shin-i T."/>
            <person name="Spagnuolo A."/>
            <person name="Stainier D."/>
            <person name="Suzuki M.M."/>
            <person name="Tassy O."/>
            <person name="Takatori N."/>
            <person name="Tokuoka M."/>
            <person name="Yagi K."/>
            <person name="Yoshizaki F."/>
            <person name="Wada S."/>
            <person name="Zhang C."/>
            <person name="Hyatt P.D."/>
            <person name="Larimer F."/>
            <person name="Detter C."/>
            <person name="Doggett N."/>
            <person name="Glavina T."/>
            <person name="Hawkins T."/>
            <person name="Richardson P."/>
            <person name="Lucas S."/>
            <person name="Kohara Y."/>
            <person name="Levine M."/>
            <person name="Satoh N."/>
            <person name="Rokhsar D.S."/>
        </authorList>
    </citation>
    <scope>NUCLEOTIDE SEQUENCE [LARGE SCALE GENOMIC DNA]</scope>
</reference>
<reference evidence="1" key="3">
    <citation type="submission" date="2025-08" db="UniProtKB">
        <authorList>
            <consortium name="Ensembl"/>
        </authorList>
    </citation>
    <scope>IDENTIFICATION</scope>
</reference>
<evidence type="ECO:0000313" key="1">
    <source>
        <dbReference type="Ensembl" id="ENSCINP00000026027.2"/>
    </source>
</evidence>
<protein>
    <submittedName>
        <fullName evidence="1">Uncharacterized protein</fullName>
    </submittedName>
</protein>
<dbReference type="HOGENOM" id="CLU_1582095_0_0_1"/>
<dbReference type="EMBL" id="EAAA01001305">
    <property type="status" value="NOT_ANNOTATED_CDS"/>
    <property type="molecule type" value="Genomic_DNA"/>
</dbReference>
<keyword evidence="2" id="KW-1185">Reference proteome</keyword>
<dbReference type="AlphaFoldDB" id="F7AG05"/>
<sequence length="169" mass="19270">QKFGERRPNRGVSAGDQGNQAGQVDLATVLLVPRTRIRIQTRIREANVGSIAEEEVTVAIQINRTFETRPFKERNFYITDIKFKGLNLPVFFFIMKKVMLTSMFISSINVHWTSVFDVPPELSIYKPANRRRPTPTTIVVSLTTNTQSPVCLYRIACNTCEHGLHNFID</sequence>
<accession>F7AG05</accession>
<organism evidence="1 2">
    <name type="scientific">Ciona intestinalis</name>
    <name type="common">Transparent sea squirt</name>
    <name type="synonym">Ascidia intestinalis</name>
    <dbReference type="NCBI Taxonomy" id="7719"/>
    <lineage>
        <taxon>Eukaryota</taxon>
        <taxon>Metazoa</taxon>
        <taxon>Chordata</taxon>
        <taxon>Tunicata</taxon>
        <taxon>Ascidiacea</taxon>
        <taxon>Phlebobranchia</taxon>
        <taxon>Cionidae</taxon>
        <taxon>Ciona</taxon>
    </lineage>
</organism>
<name>F7AG05_CIOIN</name>
<reference evidence="1" key="4">
    <citation type="submission" date="2025-09" db="UniProtKB">
        <authorList>
            <consortium name="Ensembl"/>
        </authorList>
    </citation>
    <scope>IDENTIFICATION</scope>
</reference>
<dbReference type="Proteomes" id="UP000008144">
    <property type="component" value="Chromosome 14"/>
</dbReference>
<proteinExistence type="predicted"/>
<dbReference type="Ensembl" id="ENSCINT00000026273.2">
    <property type="protein sequence ID" value="ENSCINP00000026027.2"/>
    <property type="gene ID" value="ENSCING00000014377.2"/>
</dbReference>
<dbReference type="InParanoid" id="F7AG05"/>